<dbReference type="GO" id="GO:0016779">
    <property type="term" value="F:nucleotidyltransferase activity"/>
    <property type="evidence" value="ECO:0007669"/>
    <property type="project" value="UniProtKB-KW"/>
</dbReference>
<evidence type="ECO:0000256" key="6">
    <source>
        <dbReference type="ARBA" id="ARBA00022723"/>
    </source>
</evidence>
<dbReference type="GO" id="GO:0000166">
    <property type="term" value="F:nucleotide binding"/>
    <property type="evidence" value="ECO:0007669"/>
    <property type="project" value="UniProtKB-KW"/>
</dbReference>
<organism evidence="13">
    <name type="scientific">uncultured virus</name>
    <dbReference type="NCBI Taxonomy" id="340016"/>
    <lineage>
        <taxon>Viruses</taxon>
        <taxon>environmental samples</taxon>
    </lineage>
</organism>
<dbReference type="PROSITE" id="PS52020">
    <property type="entry name" value="CRESS_DNA_REP"/>
    <property type="match status" value="1"/>
</dbReference>
<evidence type="ECO:0000256" key="3">
    <source>
        <dbReference type="ARBA" id="ARBA00022695"/>
    </source>
</evidence>
<keyword evidence="6" id="KW-0479">Metal-binding</keyword>
<evidence type="ECO:0000256" key="9">
    <source>
        <dbReference type="ARBA" id="ARBA00022801"/>
    </source>
</evidence>
<evidence type="ECO:0000256" key="10">
    <source>
        <dbReference type="ARBA" id="ARBA00023124"/>
    </source>
</evidence>
<name>A0A1D8MJY8_9VIRU</name>
<dbReference type="GO" id="GO:0006260">
    <property type="term" value="P:DNA replication"/>
    <property type="evidence" value="ECO:0007669"/>
    <property type="project" value="UniProtKB-KW"/>
</dbReference>
<keyword evidence="8" id="KW-0255">Endonuclease</keyword>
<dbReference type="EMBL" id="KX259415">
    <property type="protein sequence ID" value="AOV86255.1"/>
    <property type="molecule type" value="Genomic_DNA"/>
</dbReference>
<keyword evidence="2" id="KW-0808">Transferase</keyword>
<evidence type="ECO:0000256" key="2">
    <source>
        <dbReference type="ARBA" id="ARBA00022679"/>
    </source>
</evidence>
<dbReference type="GO" id="GO:0003677">
    <property type="term" value="F:DNA binding"/>
    <property type="evidence" value="ECO:0007669"/>
    <property type="project" value="UniProtKB-KW"/>
</dbReference>
<keyword evidence="9" id="KW-0378">Hydrolase</keyword>
<dbReference type="GO" id="GO:0046872">
    <property type="term" value="F:metal ion binding"/>
    <property type="evidence" value="ECO:0007669"/>
    <property type="project" value="UniProtKB-KW"/>
</dbReference>
<dbReference type="GO" id="GO:0016787">
    <property type="term" value="F:hydrolase activity"/>
    <property type="evidence" value="ECO:0007669"/>
    <property type="project" value="UniProtKB-KW"/>
</dbReference>
<evidence type="ECO:0000256" key="1">
    <source>
        <dbReference type="ARBA" id="ARBA00004147"/>
    </source>
</evidence>
<evidence type="ECO:0000256" key="8">
    <source>
        <dbReference type="ARBA" id="ARBA00022759"/>
    </source>
</evidence>
<proteinExistence type="predicted"/>
<reference evidence="13" key="1">
    <citation type="submission" date="2016-05" db="EMBL/GenBank/DDBJ databases">
        <title>Viral Hybridization Blurs Taxonomic Lines in a Wastewater Treatment Plant.</title>
        <authorList>
            <person name="Pearson V.M.M."/>
            <person name="Caudle S.B."/>
            <person name="Rokyta D.R."/>
        </authorList>
    </citation>
    <scope>NUCLEOTIDE SEQUENCE</scope>
    <source>
        <strain evidence="13">Wastewater_Circular_Virus_FL22</strain>
    </source>
</reference>
<feature type="domain" description="CRESS-DNA virus Rep endonuclease" evidence="12">
    <location>
        <begin position="14"/>
        <end position="113"/>
    </location>
</feature>
<keyword evidence="10" id="KW-0190">Covalent protein-DNA linkage</keyword>
<dbReference type="GO" id="GO:0004519">
    <property type="term" value="F:endonuclease activity"/>
    <property type="evidence" value="ECO:0007669"/>
    <property type="project" value="UniProtKB-KW"/>
</dbReference>
<protein>
    <submittedName>
        <fullName evidence="13">Putative rep protein</fullName>
    </submittedName>
</protein>
<evidence type="ECO:0000256" key="7">
    <source>
        <dbReference type="ARBA" id="ARBA00022741"/>
    </source>
</evidence>
<keyword evidence="7" id="KW-0547">Nucleotide-binding</keyword>
<accession>A0A1D8MJY8</accession>
<evidence type="ECO:0000256" key="11">
    <source>
        <dbReference type="ARBA" id="ARBA00023125"/>
    </source>
</evidence>
<evidence type="ECO:0000256" key="5">
    <source>
        <dbReference type="ARBA" id="ARBA00022722"/>
    </source>
</evidence>
<dbReference type="InterPro" id="IPR049912">
    <property type="entry name" value="CRESS_DNA_REP"/>
</dbReference>
<keyword evidence="4" id="KW-0235">DNA replication</keyword>
<evidence type="ECO:0000259" key="12">
    <source>
        <dbReference type="PROSITE" id="PS52020"/>
    </source>
</evidence>
<comment type="subcellular location">
    <subcellularLocation>
        <location evidence="1">Host nucleus</location>
    </subcellularLocation>
</comment>
<dbReference type="Gene3D" id="3.40.1310.20">
    <property type="match status" value="1"/>
</dbReference>
<keyword evidence="3" id="KW-0548">Nucleotidyltransferase</keyword>
<keyword evidence="5" id="KW-0540">Nuclease</keyword>
<dbReference type="GO" id="GO:0042025">
    <property type="term" value="C:host cell nucleus"/>
    <property type="evidence" value="ECO:0007669"/>
    <property type="project" value="UniProtKB-SubCell"/>
</dbReference>
<evidence type="ECO:0000313" key="13">
    <source>
        <dbReference type="EMBL" id="AOV86255.1"/>
    </source>
</evidence>
<keyword evidence="11" id="KW-0238">DNA-binding</keyword>
<evidence type="ECO:0000256" key="4">
    <source>
        <dbReference type="ARBA" id="ARBA00022705"/>
    </source>
</evidence>
<sequence length="357" mass="40389">MSRSSKTSDRPANTKTSRSWCFTINDANWDPKSVGEELCRYLVCQLEAAPSTGKLHYQGYCEFKNAIRMAQCKRILGNDGAHLEPRLGTRDEARDYCMKPETRVAGPFEFGNWVGGGQGKRSDLQMISKLITEGKSSKEIFELYPTAYLRNHSGIDKAVSMTRKAPEYRDVKVHIYWGSPGSGKTHAIRTAALEASKRDGCDGYYKWPANCEQPVGYNGQKHVVIEEFAGWIPASLFKDILDVYATAPKIPYCTVPWMAEEIWISSNYDPKTWYKNPVEWNAIERRCASITEFKGMHPDALKKKQGIVRKVVDWDSLKQVSQELLDHGLVPLPGTVWQKPKGNKCTAWVPVNTRNLT</sequence>
<dbReference type="Pfam" id="PF02407">
    <property type="entry name" value="Viral_Rep"/>
    <property type="match status" value="1"/>
</dbReference>